<comment type="caution">
    <text evidence="2">The sequence shown here is derived from an EMBL/GenBank/DDBJ whole genome shotgun (WGS) entry which is preliminary data.</text>
</comment>
<feature type="region of interest" description="Disordered" evidence="1">
    <location>
        <begin position="1"/>
        <end position="25"/>
    </location>
</feature>
<evidence type="ECO:0000313" key="2">
    <source>
        <dbReference type="EMBL" id="MDP4486285.1"/>
    </source>
</evidence>
<dbReference type="RefSeq" id="WP_039488220.1">
    <property type="nucleotide sequence ID" value="NZ_JASGWX010000029.1"/>
</dbReference>
<dbReference type="Proteomes" id="UP001242314">
    <property type="component" value="Unassembled WGS sequence"/>
</dbReference>
<evidence type="ECO:0000256" key="1">
    <source>
        <dbReference type="SAM" id="MobiDB-lite"/>
    </source>
</evidence>
<dbReference type="EMBL" id="JASGWX010000029">
    <property type="protein sequence ID" value="MDP4486285.1"/>
    <property type="molecule type" value="Genomic_DNA"/>
</dbReference>
<organism evidence="2 3">
    <name type="scientific">Pseudoalteromonas distincta</name>
    <dbReference type="NCBI Taxonomy" id="77608"/>
    <lineage>
        <taxon>Bacteria</taxon>
        <taxon>Pseudomonadati</taxon>
        <taxon>Pseudomonadota</taxon>
        <taxon>Gammaproteobacteria</taxon>
        <taxon>Alteromonadales</taxon>
        <taxon>Pseudoalteromonadaceae</taxon>
        <taxon>Pseudoalteromonas</taxon>
    </lineage>
</organism>
<keyword evidence="3" id="KW-1185">Reference proteome</keyword>
<protein>
    <submittedName>
        <fullName evidence="2">Uncharacterized protein</fullName>
    </submittedName>
</protein>
<name>A0ABT9GK84_9GAMM</name>
<reference evidence="2 3" key="1">
    <citation type="submission" date="2023-04" db="EMBL/GenBank/DDBJ databases">
        <title>Novel Pseudoalteromonas species isolated from Pacific coral.</title>
        <authorList>
            <person name="Videau P."/>
            <person name="Shlafstein M.D."/>
            <person name="Oline D.K."/>
            <person name="Strangman W.K."/>
            <person name="Hahnke R.L."/>
            <person name="Saw J.H."/>
            <person name="Ushijima B."/>
        </authorList>
    </citation>
    <scope>NUCLEOTIDE SEQUENCE [LARGE SCALE GENOMIC DNA]</scope>
    <source>
        <strain evidence="2 3">LMG 14908</strain>
    </source>
</reference>
<sequence length="218" mass="24906">MEIINKNPGSCDNPITIKNKHQNSKLSKEYRARDETYIHRPLLQSSTKNNNGDVFAFDKAPEGDEHFALNVISNPNLQPLDIKIALALFEILEWRHSGEGKVYLCTSKELDLENYGEFGIDIVFSDGFEREIDPTPLTKQLHKLFKTSVSTDTLNKVLTRLDSFHYINVTPVTMANSKLAKPEHKTGKSKAYLKLIEINEMMDTKNLTNIWVVNKELK</sequence>
<accession>A0ABT9GK84</accession>
<gene>
    <name evidence="2" type="ORF">QDH73_19990</name>
</gene>
<evidence type="ECO:0000313" key="3">
    <source>
        <dbReference type="Proteomes" id="UP001242314"/>
    </source>
</evidence>
<proteinExistence type="predicted"/>